<sequence>MTIPVCGMLKALKTISEAQKTSSISKPIIVDLHPDRSESRGFMIGNNPVSLPADPTFADIEI</sequence>
<dbReference type="EMBL" id="QGMF01001368">
    <property type="protein sequence ID" value="TVY12715.1"/>
    <property type="molecule type" value="Genomic_DNA"/>
</dbReference>
<evidence type="ECO:0000313" key="1">
    <source>
        <dbReference type="EMBL" id="TVY12715.1"/>
    </source>
</evidence>
<dbReference type="AlphaFoldDB" id="A0A8T9AZB5"/>
<dbReference type="OrthoDB" id="1470350at2759"/>
<comment type="caution">
    <text evidence="1">The sequence shown here is derived from an EMBL/GenBank/DDBJ whole genome shotgun (WGS) entry which is preliminary data.</text>
</comment>
<name>A0A8T9AZB5_9HELO</name>
<protein>
    <submittedName>
        <fullName evidence="1">Uncharacterized protein</fullName>
    </submittedName>
</protein>
<accession>A0A8T9AZB5</accession>
<gene>
    <name evidence="1" type="ORF">LARI1_G008513</name>
</gene>
<reference evidence="1 2" key="1">
    <citation type="submission" date="2018-05" db="EMBL/GenBank/DDBJ databases">
        <title>Whole genome sequencing for identification of molecular markers to develop diagnostic detection tools for the regulated plant pathogen Lachnellula willkommii.</title>
        <authorList>
            <person name="Giroux E."/>
            <person name="Bilodeau G."/>
        </authorList>
    </citation>
    <scope>NUCLEOTIDE SEQUENCE [LARGE SCALE GENOMIC DNA]</scope>
    <source>
        <strain evidence="1 2">CBS 203.66</strain>
    </source>
</reference>
<dbReference type="Proteomes" id="UP000469559">
    <property type="component" value="Unassembled WGS sequence"/>
</dbReference>
<proteinExistence type="predicted"/>
<organism evidence="1 2">
    <name type="scientific">Lachnellula arida</name>
    <dbReference type="NCBI Taxonomy" id="1316785"/>
    <lineage>
        <taxon>Eukaryota</taxon>
        <taxon>Fungi</taxon>
        <taxon>Dikarya</taxon>
        <taxon>Ascomycota</taxon>
        <taxon>Pezizomycotina</taxon>
        <taxon>Leotiomycetes</taxon>
        <taxon>Helotiales</taxon>
        <taxon>Lachnaceae</taxon>
        <taxon>Lachnellula</taxon>
    </lineage>
</organism>
<keyword evidence="2" id="KW-1185">Reference proteome</keyword>
<evidence type="ECO:0000313" key="2">
    <source>
        <dbReference type="Proteomes" id="UP000469559"/>
    </source>
</evidence>